<dbReference type="PANTHER" id="PTHR40053:SF1">
    <property type="entry name" value="SPORULATION-CONTROL PROTEIN SPO0M"/>
    <property type="match status" value="1"/>
</dbReference>
<name>A0A3L7JXC1_9BACI</name>
<organism evidence="1 2">
    <name type="scientific">Falsibacillus albus</name>
    <dbReference type="NCBI Taxonomy" id="2478915"/>
    <lineage>
        <taxon>Bacteria</taxon>
        <taxon>Bacillati</taxon>
        <taxon>Bacillota</taxon>
        <taxon>Bacilli</taxon>
        <taxon>Bacillales</taxon>
        <taxon>Bacillaceae</taxon>
        <taxon>Falsibacillus</taxon>
    </lineage>
</organism>
<dbReference type="AlphaFoldDB" id="A0A3L7JXC1"/>
<dbReference type="Pfam" id="PF07070">
    <property type="entry name" value="Spo0M"/>
    <property type="match status" value="1"/>
</dbReference>
<evidence type="ECO:0000313" key="2">
    <source>
        <dbReference type="Proteomes" id="UP000276770"/>
    </source>
</evidence>
<gene>
    <name evidence="1" type="ORF">D9X91_10945</name>
</gene>
<comment type="caution">
    <text evidence="1">The sequence shown here is derived from an EMBL/GenBank/DDBJ whole genome shotgun (WGS) entry which is preliminary data.</text>
</comment>
<accession>A0A3L7JXC1</accession>
<keyword evidence="2" id="KW-1185">Reference proteome</keyword>
<dbReference type="PANTHER" id="PTHR40053">
    <property type="entry name" value="SPORULATION-CONTROL PROTEIN SPO0M"/>
    <property type="match status" value="1"/>
</dbReference>
<evidence type="ECO:0000313" key="1">
    <source>
        <dbReference type="EMBL" id="RLQ95538.1"/>
    </source>
</evidence>
<dbReference type="Proteomes" id="UP000276770">
    <property type="component" value="Unassembled WGS sequence"/>
</dbReference>
<dbReference type="InterPro" id="IPR009776">
    <property type="entry name" value="Spore_0_M"/>
</dbReference>
<reference evidence="1 2" key="1">
    <citation type="submission" date="2018-10" db="EMBL/GenBank/DDBJ databases">
        <title>Falsibacillus sp. genome draft.</title>
        <authorList>
            <person name="Shi S."/>
        </authorList>
    </citation>
    <scope>NUCLEOTIDE SEQUENCE [LARGE SCALE GENOMIC DNA]</scope>
    <source>
        <strain evidence="1 2">GY 10110</strain>
    </source>
</reference>
<sequence>MDERVVCAMWKEFLSSIGIGNMKVDTIVRNPRLSRKDRIEGEIVIYGGNIVQKVDAILLSLLYRYEEIKEDSDFTQHEREIMEKSISDIGKIKPKETKRIPFEIALESDHPLTHGSSETVLRTILLIPNSINPQDEDTIVVVE</sequence>
<dbReference type="EMBL" id="RCVZ01000006">
    <property type="protein sequence ID" value="RLQ95538.1"/>
    <property type="molecule type" value="Genomic_DNA"/>
</dbReference>
<protein>
    <submittedName>
        <fullName evidence="1">Stage 0 sporulation protein M</fullName>
    </submittedName>
</protein>
<proteinExistence type="predicted"/>